<evidence type="ECO:0000259" key="6">
    <source>
        <dbReference type="Pfam" id="PF04932"/>
    </source>
</evidence>
<accession>A0A928ZQH5</accession>
<evidence type="ECO:0000256" key="1">
    <source>
        <dbReference type="ARBA" id="ARBA00004141"/>
    </source>
</evidence>
<feature type="transmembrane region" description="Helical" evidence="5">
    <location>
        <begin position="180"/>
        <end position="196"/>
    </location>
</feature>
<dbReference type="PANTHER" id="PTHR37422:SF23">
    <property type="entry name" value="TEICHURONIC ACID BIOSYNTHESIS PROTEIN TUAE"/>
    <property type="match status" value="1"/>
</dbReference>
<dbReference type="GO" id="GO:0016020">
    <property type="term" value="C:membrane"/>
    <property type="evidence" value="ECO:0007669"/>
    <property type="project" value="UniProtKB-SubCell"/>
</dbReference>
<dbReference type="GO" id="GO:0016874">
    <property type="term" value="F:ligase activity"/>
    <property type="evidence" value="ECO:0007669"/>
    <property type="project" value="UniProtKB-KW"/>
</dbReference>
<evidence type="ECO:0000256" key="2">
    <source>
        <dbReference type="ARBA" id="ARBA00022692"/>
    </source>
</evidence>
<keyword evidence="2 5" id="KW-0812">Transmembrane</keyword>
<feature type="transmembrane region" description="Helical" evidence="5">
    <location>
        <begin position="420"/>
        <end position="439"/>
    </location>
</feature>
<feature type="transmembrane region" description="Helical" evidence="5">
    <location>
        <begin position="357"/>
        <end position="375"/>
    </location>
</feature>
<evidence type="ECO:0000256" key="3">
    <source>
        <dbReference type="ARBA" id="ARBA00022989"/>
    </source>
</evidence>
<evidence type="ECO:0000256" key="4">
    <source>
        <dbReference type="ARBA" id="ARBA00023136"/>
    </source>
</evidence>
<feature type="transmembrane region" description="Helical" evidence="5">
    <location>
        <begin position="155"/>
        <end position="173"/>
    </location>
</feature>
<feature type="transmembrane region" description="Helical" evidence="5">
    <location>
        <begin position="36"/>
        <end position="60"/>
    </location>
</feature>
<feature type="transmembrane region" description="Helical" evidence="5">
    <location>
        <begin position="225"/>
        <end position="243"/>
    </location>
</feature>
<organism evidence="7 8">
    <name type="scientific">Leptolyngbya cf. ectocarpi LEGE 11479</name>
    <dbReference type="NCBI Taxonomy" id="1828722"/>
    <lineage>
        <taxon>Bacteria</taxon>
        <taxon>Bacillati</taxon>
        <taxon>Cyanobacteriota</taxon>
        <taxon>Cyanophyceae</taxon>
        <taxon>Leptolyngbyales</taxon>
        <taxon>Leptolyngbyaceae</taxon>
        <taxon>Leptolyngbya group</taxon>
        <taxon>Leptolyngbya</taxon>
    </lineage>
</organism>
<dbReference type="PANTHER" id="PTHR37422">
    <property type="entry name" value="TEICHURONIC ACID BIOSYNTHESIS PROTEIN TUAE"/>
    <property type="match status" value="1"/>
</dbReference>
<comment type="caution">
    <text evidence="7">The sequence shown here is derived from an EMBL/GenBank/DDBJ whole genome shotgun (WGS) entry which is preliminary data.</text>
</comment>
<sequence length="812" mass="90169">MMVSWPWAFIWQVTLVLPMLWLLWQLWFKPWQQFSLGIGFDVAIALLTLGLLVSTLFAEFPNQARWYAWAALGGISAIYAISGWLNTPERAIKLLRYQAVLGCTFIVASLGLWLFQTYLPELSRLEQLQQFGITETFNFNRLSLRNWHPIGHQNYVAGYLLLILPLLGGLSLISSGPWRWLWISGCLLGIVDLYTTSSRGGVLALLLTAVVGGGITLWRSQLSKLKIALMSGVIAIILIGGVFTNTRTRNSLAAILHGNFASGELAYRWITNVTGWQIGADHPLVGAGPGSVPLLYQRYRPYWAGREAELHFQLHSTPAQLWAELGGWGVVACLILIALIIKATWQWAQSAPLSRTLPSPLVWSLLAGLVAYGLISLTDYQLDNLCISGTIILYLTVLSKAFSPSGLTTKQAPTTSNKSYRTIPIAGLGVILAVCWWLSPIHRAWAASSHAFQALQKEDLTTFTTQLQKAHTLAPWEAYYPYQLGWHLGDLSFQTPDEFRTPAIDWFTQGNQASPYQEFGQSNLGWLLMSVDAEAAKNAFAQSVQLIPAKPGVFLGLGYSLLRLGQPELASQALTLEVLRHPLIISSGIWKFPQFSPLYESVLRQSIEQCSMLLNNASPRLEAYVYRLRGSLYWWQGDLTAAATDWEKANVEIAPSLIAISRGETLSDSFTKLATTPAKLSMQAWQQPQERGVLLTQALISAATGGSQVDAEISETQIEQLVTSMNAAESFDDWLKQTAPIVQPRNERLGFGVLSRHVDGINPKDYLPLLDNLPVKRFFEGLFPSSSYFPELDGKLQPMREDLLISAQELSD</sequence>
<feature type="transmembrane region" description="Helical" evidence="5">
    <location>
        <begin position="6"/>
        <end position="24"/>
    </location>
</feature>
<keyword evidence="8" id="KW-1185">Reference proteome</keyword>
<feature type="transmembrane region" description="Helical" evidence="5">
    <location>
        <begin position="325"/>
        <end position="345"/>
    </location>
</feature>
<feature type="transmembrane region" description="Helical" evidence="5">
    <location>
        <begin position="381"/>
        <end position="399"/>
    </location>
</feature>
<gene>
    <name evidence="7" type="ORF">IQ260_01890</name>
</gene>
<comment type="subcellular location">
    <subcellularLocation>
        <location evidence="1">Membrane</location>
        <topology evidence="1">Multi-pass membrane protein</topology>
    </subcellularLocation>
</comment>
<feature type="transmembrane region" description="Helical" evidence="5">
    <location>
        <begin position="66"/>
        <end position="85"/>
    </location>
</feature>
<dbReference type="InterPro" id="IPR051533">
    <property type="entry name" value="WaaL-like"/>
</dbReference>
<proteinExistence type="predicted"/>
<dbReference type="Pfam" id="PF04932">
    <property type="entry name" value="Wzy_C"/>
    <property type="match status" value="1"/>
</dbReference>
<name>A0A928ZQH5_LEPEC</name>
<dbReference type="RefSeq" id="WP_193990332.1">
    <property type="nucleotide sequence ID" value="NZ_JADEXP010000007.1"/>
</dbReference>
<keyword evidence="4 5" id="KW-0472">Membrane</keyword>
<dbReference type="Proteomes" id="UP000615026">
    <property type="component" value="Unassembled WGS sequence"/>
</dbReference>
<dbReference type="InterPro" id="IPR011990">
    <property type="entry name" value="TPR-like_helical_dom_sf"/>
</dbReference>
<dbReference type="Gene3D" id="1.25.40.10">
    <property type="entry name" value="Tetratricopeptide repeat domain"/>
    <property type="match status" value="1"/>
</dbReference>
<evidence type="ECO:0000313" key="8">
    <source>
        <dbReference type="Proteomes" id="UP000615026"/>
    </source>
</evidence>
<reference evidence="7" key="1">
    <citation type="submission" date="2020-10" db="EMBL/GenBank/DDBJ databases">
        <authorList>
            <person name="Castelo-Branco R."/>
            <person name="Eusebio N."/>
            <person name="Adriana R."/>
            <person name="Vieira A."/>
            <person name="Brugerolle De Fraissinette N."/>
            <person name="Rezende De Castro R."/>
            <person name="Schneider M.P."/>
            <person name="Vasconcelos V."/>
            <person name="Leao P.N."/>
        </authorList>
    </citation>
    <scope>NUCLEOTIDE SEQUENCE</scope>
    <source>
        <strain evidence="7">LEGE 11479</strain>
    </source>
</reference>
<dbReference type="EMBL" id="JADEXP010000007">
    <property type="protein sequence ID" value="MBE9065398.1"/>
    <property type="molecule type" value="Genomic_DNA"/>
</dbReference>
<dbReference type="InterPro" id="IPR007016">
    <property type="entry name" value="O-antigen_ligase-rel_domated"/>
</dbReference>
<keyword evidence="3 5" id="KW-1133">Transmembrane helix</keyword>
<feature type="domain" description="O-antigen ligase-related" evidence="6">
    <location>
        <begin position="186"/>
        <end position="332"/>
    </location>
</feature>
<dbReference type="SUPFAM" id="SSF48452">
    <property type="entry name" value="TPR-like"/>
    <property type="match status" value="1"/>
</dbReference>
<evidence type="ECO:0000313" key="7">
    <source>
        <dbReference type="EMBL" id="MBE9065398.1"/>
    </source>
</evidence>
<keyword evidence="7" id="KW-0436">Ligase</keyword>
<protein>
    <submittedName>
        <fullName evidence="7">O-antigen ligase family protein</fullName>
    </submittedName>
</protein>
<dbReference type="AlphaFoldDB" id="A0A928ZQH5"/>
<feature type="transmembrane region" description="Helical" evidence="5">
    <location>
        <begin position="97"/>
        <end position="115"/>
    </location>
</feature>
<evidence type="ECO:0000256" key="5">
    <source>
        <dbReference type="SAM" id="Phobius"/>
    </source>
</evidence>
<feature type="transmembrane region" description="Helical" evidence="5">
    <location>
        <begin position="202"/>
        <end position="218"/>
    </location>
</feature>